<keyword evidence="3 6" id="KW-0238">DNA-binding</keyword>
<dbReference type="Pfam" id="PF25416">
    <property type="entry name" value="GRHL1_C"/>
    <property type="match status" value="1"/>
</dbReference>
<dbReference type="InterPro" id="IPR041418">
    <property type="entry name" value="SAM_3"/>
</dbReference>
<organism evidence="8 9">
    <name type="scientific">Neogobius melanostomus</name>
    <name type="common">round goby</name>
    <dbReference type="NCBI Taxonomy" id="47308"/>
    <lineage>
        <taxon>Eukaryota</taxon>
        <taxon>Metazoa</taxon>
        <taxon>Chordata</taxon>
        <taxon>Craniata</taxon>
        <taxon>Vertebrata</taxon>
        <taxon>Euteleostomi</taxon>
        <taxon>Actinopterygii</taxon>
        <taxon>Neopterygii</taxon>
        <taxon>Teleostei</taxon>
        <taxon>Neoteleostei</taxon>
        <taxon>Acanthomorphata</taxon>
        <taxon>Gobiaria</taxon>
        <taxon>Gobiiformes</taxon>
        <taxon>Gobioidei</taxon>
        <taxon>Gobiidae</taxon>
        <taxon>Benthophilinae</taxon>
        <taxon>Neogobiini</taxon>
        <taxon>Neogobius</taxon>
    </lineage>
</organism>
<dbReference type="Pfam" id="PF04516">
    <property type="entry name" value="CP2"/>
    <property type="match status" value="1"/>
</dbReference>
<evidence type="ECO:0000256" key="4">
    <source>
        <dbReference type="ARBA" id="ARBA00023163"/>
    </source>
</evidence>
<evidence type="ECO:0000256" key="6">
    <source>
        <dbReference type="PROSITE-ProRule" id="PRU01313"/>
    </source>
</evidence>
<evidence type="ECO:0000256" key="1">
    <source>
        <dbReference type="ARBA" id="ARBA00004123"/>
    </source>
</evidence>
<dbReference type="PROSITE" id="PS51968">
    <property type="entry name" value="GRH_CP2_DB"/>
    <property type="match status" value="1"/>
</dbReference>
<evidence type="ECO:0000256" key="5">
    <source>
        <dbReference type="ARBA" id="ARBA00023242"/>
    </source>
</evidence>
<feature type="domain" description="Grh/CP2 DB" evidence="7">
    <location>
        <begin position="40"/>
        <end position="277"/>
    </location>
</feature>
<dbReference type="PANTHER" id="PTHR11037:SF18">
    <property type="entry name" value="TRANSCRIPTION FACTOR CP2-LIKE PROTEIN 1"/>
    <property type="match status" value="1"/>
</dbReference>
<dbReference type="InterPro" id="IPR040167">
    <property type="entry name" value="TF_CP2-like"/>
</dbReference>
<reference evidence="8" key="2">
    <citation type="submission" date="2025-09" db="UniProtKB">
        <authorList>
            <consortium name="Ensembl"/>
        </authorList>
    </citation>
    <scope>IDENTIFICATION</scope>
</reference>
<keyword evidence="4" id="KW-0804">Transcription</keyword>
<dbReference type="PANTHER" id="PTHR11037">
    <property type="entry name" value="TRANSCRIPTION FACTOR CP2"/>
    <property type="match status" value="1"/>
</dbReference>
<sequence>MLFCHSQPESFHQHSASYIREALAPFLKNEEARLMAEDRSRRSPFQYVLCAATSPAVKQTDETLTYLNQGQSYEIRMLNRKLVEYTDISSKFVKSIVRVVFHDRRLQYMEHQQLEGWRWSRPGDRILDIDIPLSVGIQEPCSHPLHLNTIEFLWDPAKSGSVFIQVNCISTEFTPRKHGGEKGVPFRIQVDIYTTNDQGEYMEHVQSVSCQIKVFKPKGADRKLKTDREKMHKKDLQDREKYQLSHETTVLKEQLLSRPARRPAGGRLLGSPSAHVLAAGHPAVAPAAQVRALLQALLQLLSVTPVYPCSFGADLLRMSRDDLIQICGPADGIRLFNTMKGRSVQPRLTIYVCQQQSRNQASLKVVGGDFYNALYLEDRTLLDLTDKLALLYNIAPQRIVHVYKQKSAGIHVLATDEFFTDIKCNGDSMFRRMG</sequence>
<proteinExistence type="predicted"/>
<dbReference type="Ensembl" id="ENSNMLT00000016397.1">
    <property type="protein sequence ID" value="ENSNMLP00000014590.1"/>
    <property type="gene ID" value="ENSNMLG00000009664.1"/>
</dbReference>
<dbReference type="AlphaFoldDB" id="A0A8C6T539"/>
<dbReference type="GO" id="GO:0000978">
    <property type="term" value="F:RNA polymerase II cis-regulatory region sequence-specific DNA binding"/>
    <property type="evidence" value="ECO:0007669"/>
    <property type="project" value="TreeGrafter"/>
</dbReference>
<evidence type="ECO:0000256" key="3">
    <source>
        <dbReference type="ARBA" id="ARBA00023125"/>
    </source>
</evidence>
<dbReference type="Proteomes" id="UP000694523">
    <property type="component" value="Unplaced"/>
</dbReference>
<keyword evidence="5 6" id="KW-0539">Nucleus</keyword>
<protein>
    <submittedName>
        <fullName evidence="8">Transcription factor CP2-like 1</fullName>
    </submittedName>
</protein>
<dbReference type="GO" id="GO:0005634">
    <property type="term" value="C:nucleus"/>
    <property type="evidence" value="ECO:0007669"/>
    <property type="project" value="UniProtKB-SubCell"/>
</dbReference>
<keyword evidence="2" id="KW-0805">Transcription regulation</keyword>
<name>A0A8C6T539_9GOBI</name>
<evidence type="ECO:0000313" key="8">
    <source>
        <dbReference type="Ensembl" id="ENSNMLP00000014590.1"/>
    </source>
</evidence>
<dbReference type="GO" id="GO:0001228">
    <property type="term" value="F:DNA-binding transcription activator activity, RNA polymerase II-specific"/>
    <property type="evidence" value="ECO:0007669"/>
    <property type="project" value="TreeGrafter"/>
</dbReference>
<dbReference type="InterPro" id="IPR007604">
    <property type="entry name" value="CP2"/>
</dbReference>
<keyword evidence="9" id="KW-1185">Reference proteome</keyword>
<dbReference type="Pfam" id="PF18016">
    <property type="entry name" value="SAM_3"/>
    <property type="match status" value="1"/>
</dbReference>
<dbReference type="InterPro" id="IPR057520">
    <property type="entry name" value="GRHL1/CP2_C"/>
</dbReference>
<comment type="subcellular location">
    <subcellularLocation>
        <location evidence="1 6">Nucleus</location>
    </subcellularLocation>
</comment>
<evidence type="ECO:0000313" key="9">
    <source>
        <dbReference type="Proteomes" id="UP000694523"/>
    </source>
</evidence>
<accession>A0A8C6T539</accession>
<evidence type="ECO:0000256" key="2">
    <source>
        <dbReference type="ARBA" id="ARBA00023015"/>
    </source>
</evidence>
<reference evidence="8" key="1">
    <citation type="submission" date="2025-08" db="UniProtKB">
        <authorList>
            <consortium name="Ensembl"/>
        </authorList>
    </citation>
    <scope>IDENTIFICATION</scope>
</reference>
<evidence type="ECO:0000259" key="7">
    <source>
        <dbReference type="PROSITE" id="PS51968"/>
    </source>
</evidence>